<organism evidence="2 3">
    <name type="scientific">Streptomyces clavifer</name>
    <dbReference type="NCBI Taxonomy" id="68188"/>
    <lineage>
        <taxon>Bacteria</taxon>
        <taxon>Bacillati</taxon>
        <taxon>Actinomycetota</taxon>
        <taxon>Actinomycetes</taxon>
        <taxon>Kitasatosporales</taxon>
        <taxon>Streptomycetaceae</taxon>
        <taxon>Streptomyces</taxon>
    </lineage>
</organism>
<name>A0ABS4VH88_9ACTN</name>
<feature type="compositionally biased region" description="Basic and acidic residues" evidence="1">
    <location>
        <begin position="1"/>
        <end position="10"/>
    </location>
</feature>
<keyword evidence="3" id="KW-1185">Reference proteome</keyword>
<protein>
    <submittedName>
        <fullName evidence="2">Uncharacterized protein</fullName>
    </submittedName>
</protein>
<evidence type="ECO:0000313" key="2">
    <source>
        <dbReference type="EMBL" id="MBP2363269.1"/>
    </source>
</evidence>
<accession>A0ABS4VH88</accession>
<feature type="region of interest" description="Disordered" evidence="1">
    <location>
        <begin position="1"/>
        <end position="36"/>
    </location>
</feature>
<dbReference type="EMBL" id="JAGINS010000001">
    <property type="protein sequence ID" value="MBP2363269.1"/>
    <property type="molecule type" value="Genomic_DNA"/>
</dbReference>
<comment type="caution">
    <text evidence="2">The sequence shown here is derived from an EMBL/GenBank/DDBJ whole genome shotgun (WGS) entry which is preliminary data.</text>
</comment>
<sequence length="67" mass="7188">MTSIARETERIGLVSTIGQDAGPDHGPRHETAHTPCSTRHVALRAMITETCPGRSAPGTHQGSKEQR</sequence>
<feature type="compositionally biased region" description="Basic and acidic residues" evidence="1">
    <location>
        <begin position="22"/>
        <end position="32"/>
    </location>
</feature>
<dbReference type="Proteomes" id="UP001519311">
    <property type="component" value="Unassembled WGS sequence"/>
</dbReference>
<evidence type="ECO:0000313" key="3">
    <source>
        <dbReference type="Proteomes" id="UP001519311"/>
    </source>
</evidence>
<gene>
    <name evidence="2" type="ORF">JOF59_005669</name>
</gene>
<reference evidence="2 3" key="1">
    <citation type="submission" date="2021-03" db="EMBL/GenBank/DDBJ databases">
        <title>Sequencing the genomes of 1000 actinobacteria strains.</title>
        <authorList>
            <person name="Klenk H.-P."/>
        </authorList>
    </citation>
    <scope>NUCLEOTIDE SEQUENCE [LARGE SCALE GENOMIC DNA]</scope>
    <source>
        <strain evidence="2 3">DSM 40843</strain>
    </source>
</reference>
<proteinExistence type="predicted"/>
<evidence type="ECO:0000256" key="1">
    <source>
        <dbReference type="SAM" id="MobiDB-lite"/>
    </source>
</evidence>